<dbReference type="Proteomes" id="UP000628775">
    <property type="component" value="Unassembled WGS sequence"/>
</dbReference>
<evidence type="ECO:0000313" key="2">
    <source>
        <dbReference type="EMBL" id="GGE30861.1"/>
    </source>
</evidence>
<name>A0A8J2VLA0_9BACL</name>
<comment type="caution">
    <text evidence="2">The sequence shown here is derived from an EMBL/GenBank/DDBJ whole genome shotgun (WGS) entry which is preliminary data.</text>
</comment>
<feature type="transmembrane region" description="Helical" evidence="1">
    <location>
        <begin position="117"/>
        <end position="134"/>
    </location>
</feature>
<dbReference type="RefSeq" id="WP_188689205.1">
    <property type="nucleotide sequence ID" value="NZ_BMIR01000002.1"/>
</dbReference>
<keyword evidence="1" id="KW-1133">Transmembrane helix</keyword>
<gene>
    <name evidence="2" type="ORF">GCM10011391_06860</name>
</gene>
<keyword evidence="1" id="KW-0812">Transmembrane</keyword>
<reference evidence="2" key="1">
    <citation type="journal article" date="2014" name="Int. J. Syst. Evol. Microbiol.">
        <title>Complete genome sequence of Corynebacterium casei LMG S-19264T (=DSM 44701T), isolated from a smear-ripened cheese.</title>
        <authorList>
            <consortium name="US DOE Joint Genome Institute (JGI-PGF)"/>
            <person name="Walter F."/>
            <person name="Albersmeier A."/>
            <person name="Kalinowski J."/>
            <person name="Ruckert C."/>
        </authorList>
    </citation>
    <scope>NUCLEOTIDE SEQUENCE</scope>
    <source>
        <strain evidence="2">CGMCC 1.15371</strain>
    </source>
</reference>
<evidence type="ECO:0008006" key="4">
    <source>
        <dbReference type="Google" id="ProtNLM"/>
    </source>
</evidence>
<sequence>MFGVLIFLHVISAVVLGVYVLLPCFLNYVSKLKQESLTSVAGLLIGLTRMGQYALILLLLTGGAMMSMMSSMPSIAWLIITLVLFVIIGAVTGMLIHNIKRLKGAKATSALFSKVKVYSWIASIAIILIVLVMTNPRLFEF</sequence>
<proteinExistence type="predicted"/>
<feature type="transmembrane region" description="Helical" evidence="1">
    <location>
        <begin position="75"/>
        <end position="96"/>
    </location>
</feature>
<reference evidence="2" key="2">
    <citation type="submission" date="2020-09" db="EMBL/GenBank/DDBJ databases">
        <authorList>
            <person name="Sun Q."/>
            <person name="Zhou Y."/>
        </authorList>
    </citation>
    <scope>NUCLEOTIDE SEQUENCE</scope>
    <source>
        <strain evidence="2">CGMCC 1.15371</strain>
    </source>
</reference>
<evidence type="ECO:0000256" key="1">
    <source>
        <dbReference type="SAM" id="Phobius"/>
    </source>
</evidence>
<keyword evidence="3" id="KW-1185">Reference proteome</keyword>
<feature type="transmembrane region" description="Helical" evidence="1">
    <location>
        <begin position="6"/>
        <end position="29"/>
    </location>
</feature>
<dbReference type="EMBL" id="BMIR01000002">
    <property type="protein sequence ID" value="GGE30861.1"/>
    <property type="molecule type" value="Genomic_DNA"/>
</dbReference>
<keyword evidence="1" id="KW-0472">Membrane</keyword>
<dbReference type="AlphaFoldDB" id="A0A8J2VLA0"/>
<protein>
    <recommendedName>
        <fullName evidence="4">DUF2269 family protein</fullName>
    </recommendedName>
</protein>
<evidence type="ECO:0000313" key="3">
    <source>
        <dbReference type="Proteomes" id="UP000628775"/>
    </source>
</evidence>
<organism evidence="2 3">
    <name type="scientific">Pullulanibacillus camelliae</name>
    <dbReference type="NCBI Taxonomy" id="1707096"/>
    <lineage>
        <taxon>Bacteria</taxon>
        <taxon>Bacillati</taxon>
        <taxon>Bacillota</taxon>
        <taxon>Bacilli</taxon>
        <taxon>Bacillales</taxon>
        <taxon>Sporolactobacillaceae</taxon>
        <taxon>Pullulanibacillus</taxon>
    </lineage>
</organism>
<accession>A0A8J2VLA0</accession>